<sequence>MKKKFGITEFDMLGETNSRCQLTAFLRPELDRDDASKHFHKSKLHQKKVKVTIWWLENGVIPYSFLNPGENVTSEKFCQEIDSMHQKLQHL</sequence>
<dbReference type="GO" id="GO:0046975">
    <property type="term" value="F:histone H3K36 methyltransferase activity"/>
    <property type="evidence" value="ECO:0007669"/>
    <property type="project" value="TreeGrafter"/>
</dbReference>
<dbReference type="PANTHER" id="PTHR46060">
    <property type="entry name" value="MARINER MOS1 TRANSPOSASE-LIKE PROTEIN"/>
    <property type="match status" value="1"/>
</dbReference>
<comment type="caution">
    <text evidence="1">The sequence shown here is derived from an EMBL/GenBank/DDBJ whole genome shotgun (WGS) entry which is preliminary data.</text>
</comment>
<gene>
    <name evidence="1" type="primary">SETMAR</name>
    <name evidence="1" type="ORF">NPIL_611081</name>
</gene>
<dbReference type="EMBL" id="BMAW01117659">
    <property type="protein sequence ID" value="GFT76178.1"/>
    <property type="molecule type" value="Genomic_DNA"/>
</dbReference>
<dbReference type="GO" id="GO:0003697">
    <property type="term" value="F:single-stranded DNA binding"/>
    <property type="evidence" value="ECO:0007669"/>
    <property type="project" value="TreeGrafter"/>
</dbReference>
<evidence type="ECO:0000313" key="2">
    <source>
        <dbReference type="Proteomes" id="UP000887013"/>
    </source>
</evidence>
<name>A0A8X6PKM1_NEPPI</name>
<dbReference type="GO" id="GO:0006303">
    <property type="term" value="P:double-strand break repair via nonhomologous end joining"/>
    <property type="evidence" value="ECO:0007669"/>
    <property type="project" value="TreeGrafter"/>
</dbReference>
<dbReference type="GO" id="GO:0003690">
    <property type="term" value="F:double-stranded DNA binding"/>
    <property type="evidence" value="ECO:0007669"/>
    <property type="project" value="TreeGrafter"/>
</dbReference>
<dbReference type="GO" id="GO:0000793">
    <property type="term" value="C:condensed chromosome"/>
    <property type="evidence" value="ECO:0007669"/>
    <property type="project" value="TreeGrafter"/>
</dbReference>
<dbReference type="GO" id="GO:0031297">
    <property type="term" value="P:replication fork processing"/>
    <property type="evidence" value="ECO:0007669"/>
    <property type="project" value="TreeGrafter"/>
</dbReference>
<dbReference type="InterPro" id="IPR001888">
    <property type="entry name" value="Transposase_1"/>
</dbReference>
<dbReference type="Pfam" id="PF01359">
    <property type="entry name" value="Transposase_1"/>
    <property type="match status" value="1"/>
</dbReference>
<dbReference type="GO" id="GO:0035861">
    <property type="term" value="C:site of double-strand break"/>
    <property type="evidence" value="ECO:0007669"/>
    <property type="project" value="TreeGrafter"/>
</dbReference>
<dbReference type="GO" id="GO:0005634">
    <property type="term" value="C:nucleus"/>
    <property type="evidence" value="ECO:0007669"/>
    <property type="project" value="TreeGrafter"/>
</dbReference>
<dbReference type="GO" id="GO:0000014">
    <property type="term" value="F:single-stranded DNA endodeoxyribonuclease activity"/>
    <property type="evidence" value="ECO:0007669"/>
    <property type="project" value="TreeGrafter"/>
</dbReference>
<dbReference type="GO" id="GO:0044774">
    <property type="term" value="P:mitotic DNA integrity checkpoint signaling"/>
    <property type="evidence" value="ECO:0007669"/>
    <property type="project" value="TreeGrafter"/>
</dbReference>
<organism evidence="1 2">
    <name type="scientific">Nephila pilipes</name>
    <name type="common">Giant wood spider</name>
    <name type="synonym">Nephila maculata</name>
    <dbReference type="NCBI Taxonomy" id="299642"/>
    <lineage>
        <taxon>Eukaryota</taxon>
        <taxon>Metazoa</taxon>
        <taxon>Ecdysozoa</taxon>
        <taxon>Arthropoda</taxon>
        <taxon>Chelicerata</taxon>
        <taxon>Arachnida</taxon>
        <taxon>Araneae</taxon>
        <taxon>Araneomorphae</taxon>
        <taxon>Entelegynae</taxon>
        <taxon>Araneoidea</taxon>
        <taxon>Nephilidae</taxon>
        <taxon>Nephila</taxon>
    </lineage>
</organism>
<dbReference type="InterPro" id="IPR052709">
    <property type="entry name" value="Transposase-MT_Hybrid"/>
</dbReference>
<keyword evidence="2" id="KW-1185">Reference proteome</keyword>
<dbReference type="Proteomes" id="UP000887013">
    <property type="component" value="Unassembled WGS sequence"/>
</dbReference>
<proteinExistence type="predicted"/>
<dbReference type="GO" id="GO:0000729">
    <property type="term" value="P:DNA double-strand break processing"/>
    <property type="evidence" value="ECO:0007669"/>
    <property type="project" value="TreeGrafter"/>
</dbReference>
<dbReference type="GO" id="GO:0042800">
    <property type="term" value="F:histone H3K4 methyltransferase activity"/>
    <property type="evidence" value="ECO:0007669"/>
    <property type="project" value="TreeGrafter"/>
</dbReference>
<dbReference type="PANTHER" id="PTHR46060:SF2">
    <property type="entry name" value="HISTONE-LYSINE N-METHYLTRANSFERASE SETMAR"/>
    <property type="match status" value="1"/>
</dbReference>
<dbReference type="GO" id="GO:0015074">
    <property type="term" value="P:DNA integration"/>
    <property type="evidence" value="ECO:0007669"/>
    <property type="project" value="TreeGrafter"/>
</dbReference>
<dbReference type="Gene3D" id="3.30.420.10">
    <property type="entry name" value="Ribonuclease H-like superfamily/Ribonuclease H"/>
    <property type="match status" value="1"/>
</dbReference>
<accession>A0A8X6PKM1</accession>
<dbReference type="OrthoDB" id="616263at2759"/>
<reference evidence="1" key="1">
    <citation type="submission" date="2020-08" db="EMBL/GenBank/DDBJ databases">
        <title>Multicomponent nature underlies the extraordinary mechanical properties of spider dragline silk.</title>
        <authorList>
            <person name="Kono N."/>
            <person name="Nakamura H."/>
            <person name="Mori M."/>
            <person name="Yoshida Y."/>
            <person name="Ohtoshi R."/>
            <person name="Malay A.D."/>
            <person name="Moran D.A.P."/>
            <person name="Tomita M."/>
            <person name="Numata K."/>
            <person name="Arakawa K."/>
        </authorList>
    </citation>
    <scope>NUCLEOTIDE SEQUENCE</scope>
</reference>
<protein>
    <submittedName>
        <fullName evidence="1">Histone-lysine N-methyltransferase SETMAR</fullName>
    </submittedName>
</protein>
<dbReference type="GO" id="GO:0044547">
    <property type="term" value="F:DNA topoisomerase binding"/>
    <property type="evidence" value="ECO:0007669"/>
    <property type="project" value="TreeGrafter"/>
</dbReference>
<dbReference type="InterPro" id="IPR036397">
    <property type="entry name" value="RNaseH_sf"/>
</dbReference>
<dbReference type="AlphaFoldDB" id="A0A8X6PKM1"/>
<evidence type="ECO:0000313" key="1">
    <source>
        <dbReference type="EMBL" id="GFT76178.1"/>
    </source>
</evidence>